<organism evidence="3 4">
    <name type="scientific">Flavobacterium fragile</name>
    <dbReference type="NCBI Taxonomy" id="2949085"/>
    <lineage>
        <taxon>Bacteria</taxon>
        <taxon>Pseudomonadati</taxon>
        <taxon>Bacteroidota</taxon>
        <taxon>Flavobacteriia</taxon>
        <taxon>Flavobacteriales</taxon>
        <taxon>Flavobacteriaceae</taxon>
        <taxon>Flavobacterium</taxon>
    </lineage>
</organism>
<evidence type="ECO:0000313" key="3">
    <source>
        <dbReference type="EMBL" id="MCL9769713.1"/>
    </source>
</evidence>
<evidence type="ECO:0000259" key="2">
    <source>
        <dbReference type="Pfam" id="PF02397"/>
    </source>
</evidence>
<proteinExistence type="inferred from homology"/>
<accession>A0ABT0TFW9</accession>
<gene>
    <name evidence="3" type="ORF">NAT47_04720</name>
</gene>
<comment type="similarity">
    <text evidence="1">Belongs to the bacterial sugar transferase family.</text>
</comment>
<protein>
    <submittedName>
        <fullName evidence="3">Sugar transferase</fullName>
    </submittedName>
</protein>
<dbReference type="RefSeq" id="WP_250580794.1">
    <property type="nucleotide sequence ID" value="NZ_JAMLJN010000003.1"/>
</dbReference>
<comment type="caution">
    <text evidence="3">The sequence shown here is derived from an EMBL/GenBank/DDBJ whole genome shotgun (WGS) entry which is preliminary data.</text>
</comment>
<feature type="domain" description="Bacterial sugar transferase" evidence="2">
    <location>
        <begin position="2"/>
        <end position="144"/>
    </location>
</feature>
<dbReference type="Proteomes" id="UP001203342">
    <property type="component" value="Unassembled WGS sequence"/>
</dbReference>
<sequence>MLFQQVRIGRYGVPFVIYKLRTIPVGATQPTAWGRFLRSTKLDELPQLVNLLKGDMALVGPRPDVPGYADLLQGEDRILLSLKPGITGLASLKYRNEEALLSQHDAPLLYNDTVIWPDKVRINVWYARHRTFWMDLKILFYTFFPFSFDVDLYISNYKDS</sequence>
<evidence type="ECO:0000256" key="1">
    <source>
        <dbReference type="ARBA" id="ARBA00006464"/>
    </source>
</evidence>
<dbReference type="GO" id="GO:0016740">
    <property type="term" value="F:transferase activity"/>
    <property type="evidence" value="ECO:0007669"/>
    <property type="project" value="UniProtKB-KW"/>
</dbReference>
<dbReference type="InterPro" id="IPR003362">
    <property type="entry name" value="Bact_transf"/>
</dbReference>
<dbReference type="EMBL" id="JAMLJN010000003">
    <property type="protein sequence ID" value="MCL9769713.1"/>
    <property type="molecule type" value="Genomic_DNA"/>
</dbReference>
<keyword evidence="4" id="KW-1185">Reference proteome</keyword>
<dbReference type="PANTHER" id="PTHR30576">
    <property type="entry name" value="COLANIC BIOSYNTHESIS UDP-GLUCOSE LIPID CARRIER TRANSFERASE"/>
    <property type="match status" value="1"/>
</dbReference>
<evidence type="ECO:0000313" key="4">
    <source>
        <dbReference type="Proteomes" id="UP001203342"/>
    </source>
</evidence>
<dbReference type="Pfam" id="PF02397">
    <property type="entry name" value="Bac_transf"/>
    <property type="match status" value="1"/>
</dbReference>
<keyword evidence="3" id="KW-0808">Transferase</keyword>
<reference evidence="3 4" key="1">
    <citation type="submission" date="2022-05" db="EMBL/GenBank/DDBJ databases">
        <title>Flavobacterium sp., isolated from activated sludge.</title>
        <authorList>
            <person name="Ran Q."/>
        </authorList>
    </citation>
    <scope>NUCLEOTIDE SEQUENCE [LARGE SCALE GENOMIC DNA]</scope>
    <source>
        <strain evidence="3 4">HXWNR69</strain>
    </source>
</reference>
<name>A0ABT0TFW9_9FLAO</name>
<dbReference type="PANTHER" id="PTHR30576:SF20">
    <property type="entry name" value="QUINOVOSAMINEPHOSPHOTRANSFERAE-RELATED"/>
    <property type="match status" value="1"/>
</dbReference>